<evidence type="ECO:0000256" key="6">
    <source>
        <dbReference type="ARBA" id="ARBA00022960"/>
    </source>
</evidence>
<gene>
    <name evidence="10" type="primary">murF</name>
    <name evidence="15" type="ORF">CF394_09430</name>
</gene>
<dbReference type="HAMAP" id="MF_02019">
    <property type="entry name" value="MurF"/>
    <property type="match status" value="1"/>
</dbReference>
<keyword evidence="8 10" id="KW-0131">Cell cycle</keyword>
<dbReference type="Pfam" id="PF08245">
    <property type="entry name" value="Mur_ligase_M"/>
    <property type="match status" value="1"/>
</dbReference>
<evidence type="ECO:0000256" key="10">
    <source>
        <dbReference type="HAMAP-Rule" id="MF_02019"/>
    </source>
</evidence>
<dbReference type="EMBL" id="NOKQ01000217">
    <property type="protein sequence ID" value="OZS77963.1"/>
    <property type="molecule type" value="Genomic_DNA"/>
</dbReference>
<feature type="domain" description="Mur ligase C-terminal" evidence="13">
    <location>
        <begin position="316"/>
        <end position="440"/>
    </location>
</feature>
<keyword evidence="6 10" id="KW-0133">Cell shape</keyword>
<sequence length="454" mass="49926">MKKTLQQVAAWLGTDAGAFGDTLVTGASLNTRTLQPGELFIPFRGEQVNGHQFVEQAFEKGASATLWLKDEPNPPKDRPVLLVDDAAKALQTLAASYREELQATFIGVTGSNGKTSTKDLIAGLLSPYFKTIKTQGNFNNELGLPLTLLAIDEDTEVAVLEMGMSSFGEIKFLSKLAKPKYTVITNIGEAHLQDLGSRENITKAKMEIIAGMASEGILFYDGDEPLLQQAVSALSGVNTVPYGKGDANELRLVKTAFSTEGTEFTTAGLIDGDFVLRVLGEHQAKNALAALLIGKHLGLTTEQIQQSIRNVELTDMRMQVIETEGPTFINDAYNAAPTSMLAAIQFLQQADFGKKKWLVLGDMLELGEQELSYHRQLAPAISSQDFTGVALFGPRMRVLYEELQGDFQERTFWSEDFEEVQKFLAEQLSDEDLVLLKGSRGMKVERAMETWNRK</sequence>
<dbReference type="InterPro" id="IPR036565">
    <property type="entry name" value="Mur-like_cat_sf"/>
</dbReference>
<dbReference type="GO" id="GO:0009252">
    <property type="term" value="P:peptidoglycan biosynthetic process"/>
    <property type="evidence" value="ECO:0007669"/>
    <property type="project" value="UniProtKB-UniRule"/>
</dbReference>
<dbReference type="Pfam" id="PF01225">
    <property type="entry name" value="Mur_ligase"/>
    <property type="match status" value="1"/>
</dbReference>
<evidence type="ECO:0000256" key="4">
    <source>
        <dbReference type="ARBA" id="ARBA00022741"/>
    </source>
</evidence>
<evidence type="ECO:0000256" key="3">
    <source>
        <dbReference type="ARBA" id="ARBA00022618"/>
    </source>
</evidence>
<dbReference type="Pfam" id="PF02875">
    <property type="entry name" value="Mur_ligase_C"/>
    <property type="match status" value="1"/>
</dbReference>
<proteinExistence type="inferred from homology"/>
<dbReference type="PANTHER" id="PTHR43024:SF1">
    <property type="entry name" value="UDP-N-ACETYLMURAMOYL-TRIPEPTIDE--D-ALANYL-D-ALANINE LIGASE"/>
    <property type="match status" value="1"/>
</dbReference>
<dbReference type="InterPro" id="IPR035911">
    <property type="entry name" value="MurE/MurF_N"/>
</dbReference>
<dbReference type="UniPathway" id="UPA00219"/>
<keyword evidence="16" id="KW-1185">Reference proteome</keyword>
<dbReference type="EC" id="6.3.2.10" evidence="10 11"/>
<organism evidence="15 16">
    <name type="scientific">Tetzosporium hominis</name>
    <dbReference type="NCBI Taxonomy" id="2020506"/>
    <lineage>
        <taxon>Bacteria</taxon>
        <taxon>Bacillati</taxon>
        <taxon>Bacillota</taxon>
        <taxon>Bacilli</taxon>
        <taxon>Bacillales</taxon>
        <taxon>Caryophanaceae</taxon>
        <taxon>Tetzosporium</taxon>
    </lineage>
</organism>
<evidence type="ECO:0000313" key="16">
    <source>
        <dbReference type="Proteomes" id="UP000217065"/>
    </source>
</evidence>
<dbReference type="GO" id="GO:0005737">
    <property type="term" value="C:cytoplasm"/>
    <property type="evidence" value="ECO:0007669"/>
    <property type="project" value="UniProtKB-SubCell"/>
</dbReference>
<dbReference type="InterPro" id="IPR004101">
    <property type="entry name" value="Mur_ligase_C"/>
</dbReference>
<dbReference type="Proteomes" id="UP000217065">
    <property type="component" value="Unassembled WGS sequence"/>
</dbReference>
<keyword evidence="1 10" id="KW-0963">Cytoplasm</keyword>
<dbReference type="SUPFAM" id="SSF53623">
    <property type="entry name" value="MurD-like peptide ligases, catalytic domain"/>
    <property type="match status" value="1"/>
</dbReference>
<evidence type="ECO:0000256" key="11">
    <source>
        <dbReference type="RuleBase" id="RU004136"/>
    </source>
</evidence>
<dbReference type="RefSeq" id="WP_094943231.1">
    <property type="nucleotide sequence ID" value="NZ_NOKQ01000217.1"/>
</dbReference>
<comment type="function">
    <text evidence="10 11">Involved in cell wall formation. Catalyzes the final step in the synthesis of UDP-N-acetylmuramoyl-pentapeptide, the precursor of murein.</text>
</comment>
<dbReference type="InterPro" id="IPR051046">
    <property type="entry name" value="MurCDEF_CellWall_CoF430Synth"/>
</dbReference>
<dbReference type="AlphaFoldDB" id="A0A264W2Z9"/>
<dbReference type="PANTHER" id="PTHR43024">
    <property type="entry name" value="UDP-N-ACETYLMURAMOYL-TRIPEPTIDE--D-ALANYL-D-ALANINE LIGASE"/>
    <property type="match status" value="1"/>
</dbReference>
<evidence type="ECO:0000256" key="2">
    <source>
        <dbReference type="ARBA" id="ARBA00022598"/>
    </source>
</evidence>
<evidence type="ECO:0000256" key="1">
    <source>
        <dbReference type="ARBA" id="ARBA00022490"/>
    </source>
</evidence>
<evidence type="ECO:0000313" key="15">
    <source>
        <dbReference type="EMBL" id="OZS77963.1"/>
    </source>
</evidence>
<reference evidence="15 16" key="1">
    <citation type="submission" date="2017-07" db="EMBL/GenBank/DDBJ databases">
        <title>Tetzosporium hominis gen.nov. sp.nov.</title>
        <authorList>
            <person name="Tetz G."/>
            <person name="Tetz V."/>
        </authorList>
    </citation>
    <scope>NUCLEOTIDE SEQUENCE [LARGE SCALE GENOMIC DNA]</scope>
    <source>
        <strain evidence="15 16">VT-49</strain>
    </source>
</reference>
<dbReference type="GO" id="GO:0008766">
    <property type="term" value="F:UDP-N-acetylmuramoylalanyl-D-glutamyl-2,6-diaminopimelate-D-alanyl-D-alanine ligase activity"/>
    <property type="evidence" value="ECO:0007669"/>
    <property type="project" value="RHEA"/>
</dbReference>
<comment type="caution">
    <text evidence="15">The sequence shown here is derived from an EMBL/GenBank/DDBJ whole genome shotgun (WGS) entry which is preliminary data.</text>
</comment>
<evidence type="ECO:0000256" key="8">
    <source>
        <dbReference type="ARBA" id="ARBA00023306"/>
    </source>
</evidence>
<dbReference type="InterPro" id="IPR036615">
    <property type="entry name" value="Mur_ligase_C_dom_sf"/>
</dbReference>
<dbReference type="OrthoDB" id="9801978at2"/>
<dbReference type="Gene3D" id="3.40.1390.10">
    <property type="entry name" value="MurE/MurF, N-terminal domain"/>
    <property type="match status" value="1"/>
</dbReference>
<evidence type="ECO:0000256" key="7">
    <source>
        <dbReference type="ARBA" id="ARBA00022984"/>
    </source>
</evidence>
<comment type="subcellular location">
    <subcellularLocation>
        <location evidence="10 11">Cytoplasm</location>
    </subcellularLocation>
</comment>
<dbReference type="Gene3D" id="3.40.1190.10">
    <property type="entry name" value="Mur-like, catalytic domain"/>
    <property type="match status" value="1"/>
</dbReference>
<dbReference type="InterPro" id="IPR000713">
    <property type="entry name" value="Mur_ligase_N"/>
</dbReference>
<dbReference type="GO" id="GO:0005524">
    <property type="term" value="F:ATP binding"/>
    <property type="evidence" value="ECO:0007669"/>
    <property type="project" value="UniProtKB-UniRule"/>
</dbReference>
<dbReference type="GO" id="GO:0071555">
    <property type="term" value="P:cell wall organization"/>
    <property type="evidence" value="ECO:0007669"/>
    <property type="project" value="UniProtKB-KW"/>
</dbReference>
<evidence type="ECO:0000256" key="9">
    <source>
        <dbReference type="ARBA" id="ARBA00023316"/>
    </source>
</evidence>
<dbReference type="GO" id="GO:0047480">
    <property type="term" value="F:UDP-N-acetylmuramoyl-tripeptide-D-alanyl-D-alanine ligase activity"/>
    <property type="evidence" value="ECO:0007669"/>
    <property type="project" value="UniProtKB-UniRule"/>
</dbReference>
<evidence type="ECO:0000259" key="14">
    <source>
        <dbReference type="Pfam" id="PF08245"/>
    </source>
</evidence>
<evidence type="ECO:0000259" key="13">
    <source>
        <dbReference type="Pfam" id="PF02875"/>
    </source>
</evidence>
<keyword evidence="4 10" id="KW-0547">Nucleotide-binding</keyword>
<dbReference type="SUPFAM" id="SSF63418">
    <property type="entry name" value="MurE/MurF N-terminal domain"/>
    <property type="match status" value="1"/>
</dbReference>
<keyword evidence="9 10" id="KW-0961">Cell wall biogenesis/degradation</keyword>
<accession>A0A264W2Z9</accession>
<keyword evidence="3 10" id="KW-0132">Cell division</keyword>
<dbReference type="GO" id="GO:0008360">
    <property type="term" value="P:regulation of cell shape"/>
    <property type="evidence" value="ECO:0007669"/>
    <property type="project" value="UniProtKB-KW"/>
</dbReference>
<comment type="pathway">
    <text evidence="10 11">Cell wall biogenesis; peptidoglycan biosynthesis.</text>
</comment>
<keyword evidence="5 10" id="KW-0067">ATP-binding</keyword>
<feature type="domain" description="Mur ligase central" evidence="14">
    <location>
        <begin position="108"/>
        <end position="293"/>
    </location>
</feature>
<keyword evidence="2 10" id="KW-0436">Ligase</keyword>
<dbReference type="InterPro" id="IPR005863">
    <property type="entry name" value="UDP-N-AcMur_synth"/>
</dbReference>
<evidence type="ECO:0000256" key="5">
    <source>
        <dbReference type="ARBA" id="ARBA00022840"/>
    </source>
</evidence>
<keyword evidence="7 10" id="KW-0573">Peptidoglycan synthesis</keyword>
<feature type="binding site" evidence="10">
    <location>
        <begin position="110"/>
        <end position="116"/>
    </location>
    <ligand>
        <name>ATP</name>
        <dbReference type="ChEBI" id="CHEBI:30616"/>
    </ligand>
</feature>
<dbReference type="InterPro" id="IPR013221">
    <property type="entry name" value="Mur_ligase_cen"/>
</dbReference>
<dbReference type="NCBIfam" id="TIGR01143">
    <property type="entry name" value="murF"/>
    <property type="match status" value="1"/>
</dbReference>
<dbReference type="GO" id="GO:0051301">
    <property type="term" value="P:cell division"/>
    <property type="evidence" value="ECO:0007669"/>
    <property type="project" value="UniProtKB-KW"/>
</dbReference>
<dbReference type="SUPFAM" id="SSF53244">
    <property type="entry name" value="MurD-like peptide ligases, peptide-binding domain"/>
    <property type="match status" value="1"/>
</dbReference>
<protein>
    <recommendedName>
        <fullName evidence="10 11">UDP-N-acetylmuramoyl-tripeptide--D-alanyl-D-alanine ligase</fullName>
        <ecNumber evidence="10 11">6.3.2.10</ecNumber>
    </recommendedName>
    <alternativeName>
        <fullName evidence="10">D-alanyl-D-alanine-adding enzyme</fullName>
    </alternativeName>
</protein>
<comment type="similarity">
    <text evidence="10">Belongs to the MurCDEF family. MurF subfamily.</text>
</comment>
<name>A0A264W2Z9_9BACL</name>
<feature type="domain" description="Mur ligase N-terminal catalytic" evidence="12">
    <location>
        <begin position="25"/>
        <end position="98"/>
    </location>
</feature>
<dbReference type="Gene3D" id="3.90.190.20">
    <property type="entry name" value="Mur ligase, C-terminal domain"/>
    <property type="match status" value="1"/>
</dbReference>
<comment type="catalytic activity">
    <reaction evidence="10 11">
        <text>D-alanyl-D-alanine + UDP-N-acetyl-alpha-D-muramoyl-L-alanyl-gamma-D-glutamyl-meso-2,6-diaminopimelate + ATP = UDP-N-acetyl-alpha-D-muramoyl-L-alanyl-gamma-D-glutamyl-meso-2,6-diaminopimeloyl-D-alanyl-D-alanine + ADP + phosphate + H(+)</text>
        <dbReference type="Rhea" id="RHEA:28374"/>
        <dbReference type="ChEBI" id="CHEBI:15378"/>
        <dbReference type="ChEBI" id="CHEBI:30616"/>
        <dbReference type="ChEBI" id="CHEBI:43474"/>
        <dbReference type="ChEBI" id="CHEBI:57822"/>
        <dbReference type="ChEBI" id="CHEBI:61386"/>
        <dbReference type="ChEBI" id="CHEBI:83905"/>
        <dbReference type="ChEBI" id="CHEBI:456216"/>
        <dbReference type="EC" id="6.3.2.10"/>
    </reaction>
</comment>
<evidence type="ECO:0000259" key="12">
    <source>
        <dbReference type="Pfam" id="PF01225"/>
    </source>
</evidence>